<dbReference type="Proteomes" id="UP001381693">
    <property type="component" value="Unassembled WGS sequence"/>
</dbReference>
<organism evidence="2 3">
    <name type="scientific">Halocaridina rubra</name>
    <name type="common">Hawaiian red shrimp</name>
    <dbReference type="NCBI Taxonomy" id="373956"/>
    <lineage>
        <taxon>Eukaryota</taxon>
        <taxon>Metazoa</taxon>
        <taxon>Ecdysozoa</taxon>
        <taxon>Arthropoda</taxon>
        <taxon>Crustacea</taxon>
        <taxon>Multicrustacea</taxon>
        <taxon>Malacostraca</taxon>
        <taxon>Eumalacostraca</taxon>
        <taxon>Eucarida</taxon>
        <taxon>Decapoda</taxon>
        <taxon>Pleocyemata</taxon>
        <taxon>Caridea</taxon>
        <taxon>Atyoidea</taxon>
        <taxon>Atyidae</taxon>
        <taxon>Halocaridina</taxon>
    </lineage>
</organism>
<gene>
    <name evidence="2" type="ORF">SK128_004384</name>
</gene>
<evidence type="ECO:0000313" key="2">
    <source>
        <dbReference type="EMBL" id="KAK7073454.1"/>
    </source>
</evidence>
<comment type="caution">
    <text evidence="2">The sequence shown here is derived from an EMBL/GenBank/DDBJ whole genome shotgun (WGS) entry which is preliminary data.</text>
</comment>
<evidence type="ECO:0000313" key="3">
    <source>
        <dbReference type="Proteomes" id="UP001381693"/>
    </source>
</evidence>
<protein>
    <submittedName>
        <fullName evidence="2">Uncharacterized protein</fullName>
    </submittedName>
</protein>
<name>A0AAN8X5S8_HALRR</name>
<feature type="non-terminal residue" evidence="2">
    <location>
        <position position="1"/>
    </location>
</feature>
<reference evidence="2 3" key="1">
    <citation type="submission" date="2023-11" db="EMBL/GenBank/DDBJ databases">
        <title>Halocaridina rubra genome assembly.</title>
        <authorList>
            <person name="Smith C."/>
        </authorList>
    </citation>
    <scope>NUCLEOTIDE SEQUENCE [LARGE SCALE GENOMIC DNA]</scope>
    <source>
        <strain evidence="2">EP-1</strain>
        <tissue evidence="2">Whole</tissue>
    </source>
</reference>
<sequence length="94" mass="10669">ENTANKENERCKKLQEISSHSQPSYVMKHKGRVKVPKVQFKDGMEQGSSPRGYKSPTRLEAVSPVRKSSVSSSLMEISLYEPHKTQYTNTLKKS</sequence>
<dbReference type="EMBL" id="JAXCGZ010012822">
    <property type="protein sequence ID" value="KAK7073454.1"/>
    <property type="molecule type" value="Genomic_DNA"/>
</dbReference>
<keyword evidence="3" id="KW-1185">Reference proteome</keyword>
<feature type="region of interest" description="Disordered" evidence="1">
    <location>
        <begin position="1"/>
        <end position="73"/>
    </location>
</feature>
<evidence type="ECO:0000256" key="1">
    <source>
        <dbReference type="SAM" id="MobiDB-lite"/>
    </source>
</evidence>
<accession>A0AAN8X5S8</accession>
<proteinExistence type="predicted"/>
<dbReference type="AlphaFoldDB" id="A0AAN8X5S8"/>
<feature type="compositionally biased region" description="Low complexity" evidence="1">
    <location>
        <begin position="62"/>
        <end position="73"/>
    </location>
</feature>
<feature type="compositionally biased region" description="Basic and acidic residues" evidence="1">
    <location>
        <begin position="1"/>
        <end position="15"/>
    </location>
</feature>